<protein>
    <submittedName>
        <fullName evidence="4">WD40-repeat-containing domain protein</fullName>
    </submittedName>
</protein>
<dbReference type="PANTHER" id="PTHR22889:SF0">
    <property type="entry name" value="WD REPEAT-CONTAINING PROTEIN 89"/>
    <property type="match status" value="1"/>
</dbReference>
<dbReference type="Gene3D" id="2.130.10.10">
    <property type="entry name" value="YVTN repeat-like/Quinoprotein amine dehydrogenase"/>
    <property type="match status" value="1"/>
</dbReference>
<keyword evidence="2" id="KW-0677">Repeat</keyword>
<accession>A0A6A6NVN5</accession>
<keyword evidence="1" id="KW-0853">WD repeat</keyword>
<name>A0A6A6NVN5_9PEZI</name>
<proteinExistence type="predicted"/>
<evidence type="ECO:0000256" key="3">
    <source>
        <dbReference type="SAM" id="MobiDB-lite"/>
    </source>
</evidence>
<dbReference type="Proteomes" id="UP000799766">
    <property type="component" value="Unassembled WGS sequence"/>
</dbReference>
<dbReference type="SMART" id="SM00320">
    <property type="entry name" value="WD40"/>
    <property type="match status" value="3"/>
</dbReference>
<sequence length="435" mass="45984">MPRLPPTLPLLNSTTLSLPNSTWLYRLVPLRSPSAGASAVAALASDDSIRLFDPEGLALLPDGVRSGAHEGVTCLVGDDESGGGGRAQGLLWSAGRDGVVRGWDWRGSAGRGLGEVGRCESPKKGALSALLYSPASNLVAAGMELEGNAPGDAPIFLWDTRKLSTPVRTYADSHNDTITELALHPTHRTTLLTASTDGLLNLLDTTIPDSDEDDALLQVVNHGSALHHAGFLPSSLAPSPASAGLPATAAFAADLYALGTDETLSFHRAQHPDEAAEPPAPRRLGDVREALACEYVIKLITAGRLGGGSGPGSVVVGSHSQQYVDVIPLRAPPAQAGSLDWGLGVEGKVRLEGAHGEEVVRDVLVDESSGVIFTCGEDGYVRTWGGYQAGPDDDGDVEMEMAGDREDGKKKQKKHDRKHKHKHKKEKPEVRYHPY</sequence>
<dbReference type="EMBL" id="MU001686">
    <property type="protein sequence ID" value="KAF2455512.1"/>
    <property type="molecule type" value="Genomic_DNA"/>
</dbReference>
<organism evidence="4 5">
    <name type="scientific">Lineolata rhizophorae</name>
    <dbReference type="NCBI Taxonomy" id="578093"/>
    <lineage>
        <taxon>Eukaryota</taxon>
        <taxon>Fungi</taxon>
        <taxon>Dikarya</taxon>
        <taxon>Ascomycota</taxon>
        <taxon>Pezizomycotina</taxon>
        <taxon>Dothideomycetes</taxon>
        <taxon>Dothideomycetes incertae sedis</taxon>
        <taxon>Lineolatales</taxon>
        <taxon>Lineolataceae</taxon>
        <taxon>Lineolata</taxon>
    </lineage>
</organism>
<dbReference type="OrthoDB" id="25131at2759"/>
<dbReference type="InterPro" id="IPR039328">
    <property type="entry name" value="WDR89"/>
</dbReference>
<dbReference type="InterPro" id="IPR015943">
    <property type="entry name" value="WD40/YVTN_repeat-like_dom_sf"/>
</dbReference>
<keyword evidence="5" id="KW-1185">Reference proteome</keyword>
<evidence type="ECO:0000313" key="5">
    <source>
        <dbReference type="Proteomes" id="UP000799766"/>
    </source>
</evidence>
<dbReference type="Pfam" id="PF00400">
    <property type="entry name" value="WD40"/>
    <property type="match status" value="1"/>
</dbReference>
<evidence type="ECO:0000256" key="2">
    <source>
        <dbReference type="ARBA" id="ARBA00022737"/>
    </source>
</evidence>
<reference evidence="4" key="1">
    <citation type="journal article" date="2020" name="Stud. Mycol.">
        <title>101 Dothideomycetes genomes: a test case for predicting lifestyles and emergence of pathogens.</title>
        <authorList>
            <person name="Haridas S."/>
            <person name="Albert R."/>
            <person name="Binder M."/>
            <person name="Bloem J."/>
            <person name="Labutti K."/>
            <person name="Salamov A."/>
            <person name="Andreopoulos B."/>
            <person name="Baker S."/>
            <person name="Barry K."/>
            <person name="Bills G."/>
            <person name="Bluhm B."/>
            <person name="Cannon C."/>
            <person name="Castanera R."/>
            <person name="Culley D."/>
            <person name="Daum C."/>
            <person name="Ezra D."/>
            <person name="Gonzalez J."/>
            <person name="Henrissat B."/>
            <person name="Kuo A."/>
            <person name="Liang C."/>
            <person name="Lipzen A."/>
            <person name="Lutzoni F."/>
            <person name="Magnuson J."/>
            <person name="Mondo S."/>
            <person name="Nolan M."/>
            <person name="Ohm R."/>
            <person name="Pangilinan J."/>
            <person name="Park H.-J."/>
            <person name="Ramirez L."/>
            <person name="Alfaro M."/>
            <person name="Sun H."/>
            <person name="Tritt A."/>
            <person name="Yoshinaga Y."/>
            <person name="Zwiers L.-H."/>
            <person name="Turgeon B."/>
            <person name="Goodwin S."/>
            <person name="Spatafora J."/>
            <person name="Crous P."/>
            <person name="Grigoriev I."/>
        </authorList>
    </citation>
    <scope>NUCLEOTIDE SEQUENCE</scope>
    <source>
        <strain evidence="4">ATCC 16933</strain>
    </source>
</reference>
<evidence type="ECO:0000313" key="4">
    <source>
        <dbReference type="EMBL" id="KAF2455512.1"/>
    </source>
</evidence>
<feature type="compositionally biased region" description="Basic residues" evidence="3">
    <location>
        <begin position="410"/>
        <end position="425"/>
    </location>
</feature>
<evidence type="ECO:0000256" key="1">
    <source>
        <dbReference type="ARBA" id="ARBA00022574"/>
    </source>
</evidence>
<gene>
    <name evidence="4" type="ORF">BDY21DRAFT_66950</name>
</gene>
<dbReference type="SUPFAM" id="SSF50978">
    <property type="entry name" value="WD40 repeat-like"/>
    <property type="match status" value="1"/>
</dbReference>
<feature type="compositionally biased region" description="Acidic residues" evidence="3">
    <location>
        <begin position="391"/>
        <end position="401"/>
    </location>
</feature>
<dbReference type="AlphaFoldDB" id="A0A6A6NVN5"/>
<dbReference type="PANTHER" id="PTHR22889">
    <property type="entry name" value="WD REPEAT-CONTAINING PROTEIN 89"/>
    <property type="match status" value="1"/>
</dbReference>
<feature type="compositionally biased region" description="Basic and acidic residues" evidence="3">
    <location>
        <begin position="426"/>
        <end position="435"/>
    </location>
</feature>
<dbReference type="InterPro" id="IPR036322">
    <property type="entry name" value="WD40_repeat_dom_sf"/>
</dbReference>
<dbReference type="InterPro" id="IPR001680">
    <property type="entry name" value="WD40_rpt"/>
</dbReference>
<feature type="region of interest" description="Disordered" evidence="3">
    <location>
        <begin position="386"/>
        <end position="435"/>
    </location>
</feature>